<name>A0ABZ1THR2_STRVG</name>
<sequence length="146" mass="15305">MIEDLGDRRRIGLRGSPVRAVSRTEAALSVTFADEVVLTVAGPVLLTDGPETAPGAVAVGGEEWGRLVGATVLSAIVFKSGSLRLVFSTGHHLNLRGAEPGMEASLRQPGVFRWSSRQGVSAMETLGTEDQERYVVSGESTVDAAA</sequence>
<organism evidence="1 2">
    <name type="scientific">Streptomyces virginiae</name>
    <name type="common">Streptomyces cinnamonensis</name>
    <dbReference type="NCBI Taxonomy" id="1961"/>
    <lineage>
        <taxon>Bacteria</taxon>
        <taxon>Bacillati</taxon>
        <taxon>Actinomycetota</taxon>
        <taxon>Actinomycetes</taxon>
        <taxon>Kitasatosporales</taxon>
        <taxon>Streptomycetaceae</taxon>
        <taxon>Streptomyces</taxon>
    </lineage>
</organism>
<gene>
    <name evidence="1" type="ORF">OG517_27970</name>
</gene>
<protein>
    <submittedName>
        <fullName evidence="1">DUF6188 family protein</fullName>
    </submittedName>
</protein>
<dbReference type="InterPro" id="IPR046179">
    <property type="entry name" value="DUF6188"/>
</dbReference>
<evidence type="ECO:0000313" key="2">
    <source>
        <dbReference type="Proteomes" id="UP001432039"/>
    </source>
</evidence>
<dbReference type="Pfam" id="PF19686">
    <property type="entry name" value="DUF6188"/>
    <property type="match status" value="1"/>
</dbReference>
<accession>A0ABZ1THR2</accession>
<dbReference type="EMBL" id="CP108090">
    <property type="protein sequence ID" value="WUQ14938.1"/>
    <property type="molecule type" value="Genomic_DNA"/>
</dbReference>
<dbReference type="Proteomes" id="UP001432039">
    <property type="component" value="Chromosome"/>
</dbReference>
<dbReference type="RefSeq" id="WP_328963571.1">
    <property type="nucleotide sequence ID" value="NZ_CP108090.1"/>
</dbReference>
<evidence type="ECO:0000313" key="1">
    <source>
        <dbReference type="EMBL" id="WUQ14938.1"/>
    </source>
</evidence>
<keyword evidence="2" id="KW-1185">Reference proteome</keyword>
<reference evidence="1" key="1">
    <citation type="submission" date="2022-10" db="EMBL/GenBank/DDBJ databases">
        <title>The complete genomes of actinobacterial strains from the NBC collection.</title>
        <authorList>
            <person name="Joergensen T.S."/>
            <person name="Alvarez Arevalo M."/>
            <person name="Sterndorff E.B."/>
            <person name="Faurdal D."/>
            <person name="Vuksanovic O."/>
            <person name="Mourched A.-S."/>
            <person name="Charusanti P."/>
            <person name="Shaw S."/>
            <person name="Blin K."/>
            <person name="Weber T."/>
        </authorList>
    </citation>
    <scope>NUCLEOTIDE SEQUENCE</scope>
    <source>
        <strain evidence="1">NBC_00248</strain>
    </source>
</reference>
<proteinExistence type="predicted"/>